<dbReference type="Proteomes" id="UP000828390">
    <property type="component" value="Unassembled WGS sequence"/>
</dbReference>
<evidence type="ECO:0000313" key="2">
    <source>
        <dbReference type="Proteomes" id="UP000828390"/>
    </source>
</evidence>
<name>A0A9D4LBC6_DREPO</name>
<gene>
    <name evidence="1" type="ORF">DPMN_097495</name>
</gene>
<proteinExistence type="predicted"/>
<comment type="caution">
    <text evidence="1">The sequence shown here is derived from an EMBL/GenBank/DDBJ whole genome shotgun (WGS) entry which is preliminary data.</text>
</comment>
<evidence type="ECO:0000313" key="1">
    <source>
        <dbReference type="EMBL" id="KAH3854935.1"/>
    </source>
</evidence>
<organism evidence="1 2">
    <name type="scientific">Dreissena polymorpha</name>
    <name type="common">Zebra mussel</name>
    <name type="synonym">Mytilus polymorpha</name>
    <dbReference type="NCBI Taxonomy" id="45954"/>
    <lineage>
        <taxon>Eukaryota</taxon>
        <taxon>Metazoa</taxon>
        <taxon>Spiralia</taxon>
        <taxon>Lophotrochozoa</taxon>
        <taxon>Mollusca</taxon>
        <taxon>Bivalvia</taxon>
        <taxon>Autobranchia</taxon>
        <taxon>Heteroconchia</taxon>
        <taxon>Euheterodonta</taxon>
        <taxon>Imparidentia</taxon>
        <taxon>Neoheterodontei</taxon>
        <taxon>Myida</taxon>
        <taxon>Dreissenoidea</taxon>
        <taxon>Dreissenidae</taxon>
        <taxon>Dreissena</taxon>
    </lineage>
</organism>
<dbReference type="AlphaFoldDB" id="A0A9D4LBC6"/>
<keyword evidence="2" id="KW-1185">Reference proteome</keyword>
<reference evidence="1" key="1">
    <citation type="journal article" date="2019" name="bioRxiv">
        <title>The Genome of the Zebra Mussel, Dreissena polymorpha: A Resource for Invasive Species Research.</title>
        <authorList>
            <person name="McCartney M.A."/>
            <person name="Auch B."/>
            <person name="Kono T."/>
            <person name="Mallez S."/>
            <person name="Zhang Y."/>
            <person name="Obille A."/>
            <person name="Becker A."/>
            <person name="Abrahante J.E."/>
            <person name="Garbe J."/>
            <person name="Badalamenti J.P."/>
            <person name="Herman A."/>
            <person name="Mangelson H."/>
            <person name="Liachko I."/>
            <person name="Sullivan S."/>
            <person name="Sone E.D."/>
            <person name="Koren S."/>
            <person name="Silverstein K.A.T."/>
            <person name="Beckman K.B."/>
            <person name="Gohl D.M."/>
        </authorList>
    </citation>
    <scope>NUCLEOTIDE SEQUENCE</scope>
    <source>
        <strain evidence="1">Duluth1</strain>
        <tissue evidence="1">Whole animal</tissue>
    </source>
</reference>
<sequence>MTASIKMLQQRCPDNVYFPEASAAPIDESRFFHSGSDVLHPRPTVARVKTPLPKLHIYANGLFHTHPLPKTTRVFFFKFT</sequence>
<dbReference type="EMBL" id="JAIWYP010000003">
    <property type="protein sequence ID" value="KAH3854935.1"/>
    <property type="molecule type" value="Genomic_DNA"/>
</dbReference>
<reference evidence="1" key="2">
    <citation type="submission" date="2020-11" db="EMBL/GenBank/DDBJ databases">
        <authorList>
            <person name="McCartney M.A."/>
            <person name="Auch B."/>
            <person name="Kono T."/>
            <person name="Mallez S."/>
            <person name="Becker A."/>
            <person name="Gohl D.M."/>
            <person name="Silverstein K.A.T."/>
            <person name="Koren S."/>
            <person name="Bechman K.B."/>
            <person name="Herman A."/>
            <person name="Abrahante J.E."/>
            <person name="Garbe J."/>
        </authorList>
    </citation>
    <scope>NUCLEOTIDE SEQUENCE</scope>
    <source>
        <strain evidence="1">Duluth1</strain>
        <tissue evidence="1">Whole animal</tissue>
    </source>
</reference>
<accession>A0A9D4LBC6</accession>
<protein>
    <submittedName>
        <fullName evidence="1">Uncharacterized protein</fullName>
    </submittedName>
</protein>